<dbReference type="PANTHER" id="PTHR42774">
    <property type="entry name" value="PHOSPHOTRANSFERASE SYSTEM TRANSPORT PROTEIN"/>
    <property type="match status" value="1"/>
</dbReference>
<dbReference type="OrthoDB" id="204058at2759"/>
<evidence type="ECO:0000313" key="5">
    <source>
        <dbReference type="Proteomes" id="UP000005203"/>
    </source>
</evidence>
<dbReference type="KEGG" id="ame:726522"/>
<reference evidence="4" key="1">
    <citation type="submission" date="2021-01" db="UniProtKB">
        <authorList>
            <consortium name="EnsemblMetazoa"/>
        </authorList>
    </citation>
    <scope>IDENTIFICATION</scope>
    <source>
        <strain evidence="4">DH4</strain>
    </source>
</reference>
<accession>A0A7M7H0Q1</accession>
<dbReference type="PROSITE" id="PS00584">
    <property type="entry name" value="PFKB_KINASES_2"/>
    <property type="match status" value="1"/>
</dbReference>
<dbReference type="Gene3D" id="3.40.1190.20">
    <property type="match status" value="1"/>
</dbReference>
<dbReference type="AlphaFoldDB" id="A0A7M7H0Q1"/>
<dbReference type="InterPro" id="IPR002173">
    <property type="entry name" value="Carboh/pur_kinase_PfkB_CS"/>
</dbReference>
<organism evidence="4">
    <name type="scientific">Apis mellifera</name>
    <name type="common">Honeybee</name>
    <dbReference type="NCBI Taxonomy" id="7460"/>
    <lineage>
        <taxon>Eukaryota</taxon>
        <taxon>Metazoa</taxon>
        <taxon>Ecdysozoa</taxon>
        <taxon>Arthropoda</taxon>
        <taxon>Hexapoda</taxon>
        <taxon>Insecta</taxon>
        <taxon>Pterygota</taxon>
        <taxon>Neoptera</taxon>
        <taxon>Endopterygota</taxon>
        <taxon>Hymenoptera</taxon>
        <taxon>Apocrita</taxon>
        <taxon>Aculeata</taxon>
        <taxon>Apoidea</taxon>
        <taxon>Anthophila</taxon>
        <taxon>Apidae</taxon>
        <taxon>Apis</taxon>
    </lineage>
</organism>
<evidence type="ECO:0000313" key="6">
    <source>
        <dbReference type="RefSeq" id="XP_006570387.1"/>
    </source>
</evidence>
<dbReference type="PANTHER" id="PTHR42774:SF3">
    <property type="entry name" value="KETOHEXOKINASE"/>
    <property type="match status" value="1"/>
</dbReference>
<keyword evidence="5" id="KW-1185">Reference proteome</keyword>
<proteinExistence type="predicted"/>
<accession>A0A8B6Z831</accession>
<dbReference type="CDD" id="cd01939">
    <property type="entry name" value="Ketohexokinase"/>
    <property type="match status" value="1"/>
</dbReference>
<evidence type="ECO:0000256" key="2">
    <source>
        <dbReference type="ARBA" id="ARBA00022777"/>
    </source>
</evidence>
<evidence type="ECO:0000259" key="3">
    <source>
        <dbReference type="Pfam" id="PF00294"/>
    </source>
</evidence>
<name>A0A7M7H0Q1_APIME</name>
<gene>
    <name evidence="6" type="primary">LOC726522</name>
</gene>
<dbReference type="SUPFAM" id="SSF53613">
    <property type="entry name" value="Ribokinase-like"/>
    <property type="match status" value="1"/>
</dbReference>
<dbReference type="GO" id="GO:0004454">
    <property type="term" value="F:ketohexokinase activity"/>
    <property type="evidence" value="ECO:0007669"/>
    <property type="project" value="InterPro"/>
</dbReference>
<keyword evidence="2" id="KW-0418">Kinase</keyword>
<evidence type="ECO:0000313" key="4">
    <source>
        <dbReference type="EnsemblMetazoa" id="XP_006570387"/>
    </source>
</evidence>
<feature type="domain" description="Carbohydrate kinase PfkB" evidence="3">
    <location>
        <begin position="58"/>
        <end position="333"/>
    </location>
</feature>
<dbReference type="Proteomes" id="UP000005203">
    <property type="component" value="Linkage group LG11"/>
</dbReference>
<keyword evidence="1" id="KW-0808">Transferase</keyword>
<protein>
    <submittedName>
        <fullName evidence="6">Ketohexokinase</fullName>
    </submittedName>
</protein>
<dbReference type="InterPro" id="IPR034093">
    <property type="entry name" value="KHK"/>
</dbReference>
<reference evidence="6" key="2">
    <citation type="submission" date="2025-04" db="UniProtKB">
        <authorList>
            <consortium name="RefSeq"/>
        </authorList>
    </citation>
    <scope>IDENTIFICATION</scope>
    <source>
        <strain evidence="6">DH4</strain>
        <tissue evidence="6">Whole body</tissue>
    </source>
</reference>
<dbReference type="GO" id="GO:0006000">
    <property type="term" value="P:fructose metabolic process"/>
    <property type="evidence" value="ECO:0007669"/>
    <property type="project" value="InterPro"/>
</dbReference>
<dbReference type="InterPro" id="IPR052562">
    <property type="entry name" value="Ketohexokinase-related"/>
</dbReference>
<dbReference type="RefSeq" id="XP_006570387.1">
    <property type="nucleotide sequence ID" value="XM_006570324.3"/>
</dbReference>
<sequence>MLNFSIILNIKITLKIIRIFVESQRLNKFNRYICIIPNRTDNKGKIRLNEKYVESNRQKILCVGVSCLDIVQTCKQYPVEDSDQRSIECRWQRGGNASNSCTVLSLLGSSCEFFGTLSAEEHLNFFQNDMQKYNIDFSHCPMIKKIGCPISTIILSLSSGSRTIVHHNPNLPELTLKNFEQLHLEDYSWIHFEGRNLNEVLSMMQCVENYNNMLNYSQDNKEIDTNQAPITISVELETPKQELLDLLPYVDLVFIAKDFAQSRGYENMSETLKNIGEEAKSGATLICAWGDRGAMARTPDNIIVQSPAFPPQKVIDTLGAGDTFNAAVLHFLNKAKLEFIRKRNLQTNEATSVLHTDVKMERNIKMNYNIESLECSHTEFITQNVLQGAVTFGCQVAGTKVGLKGYDKLNEIFKNALCQIK</sequence>
<dbReference type="GeneID" id="726522"/>
<dbReference type="InterPro" id="IPR011611">
    <property type="entry name" value="PfkB_dom"/>
</dbReference>
<dbReference type="EnsemblMetazoa" id="XM_006570324">
    <property type="protein sequence ID" value="XP_006570387"/>
    <property type="gene ID" value="LOC726522"/>
</dbReference>
<evidence type="ECO:0000256" key="1">
    <source>
        <dbReference type="ARBA" id="ARBA00022679"/>
    </source>
</evidence>
<dbReference type="InterPro" id="IPR029056">
    <property type="entry name" value="Ribokinase-like"/>
</dbReference>
<dbReference type="Pfam" id="PF00294">
    <property type="entry name" value="PfkB"/>
    <property type="match status" value="1"/>
</dbReference>